<proteinExistence type="predicted"/>
<gene>
    <name evidence="2" type="ORF">IDH44_03570</name>
</gene>
<accession>A0A927BPC1</accession>
<reference evidence="2" key="1">
    <citation type="submission" date="2020-09" db="EMBL/GenBank/DDBJ databases">
        <title>A novel bacterium of genus Paenibacillus, isolated from South China Sea.</title>
        <authorList>
            <person name="Huang H."/>
            <person name="Mo K."/>
            <person name="Hu Y."/>
        </authorList>
    </citation>
    <scope>NUCLEOTIDE SEQUENCE</scope>
    <source>
        <strain evidence="2">IB182496</strain>
    </source>
</reference>
<dbReference type="Pfam" id="PF00903">
    <property type="entry name" value="Glyoxalase"/>
    <property type="match status" value="1"/>
</dbReference>
<keyword evidence="3" id="KW-1185">Reference proteome</keyword>
<dbReference type="Proteomes" id="UP000621560">
    <property type="component" value="Unassembled WGS sequence"/>
</dbReference>
<comment type="caution">
    <text evidence="2">The sequence shown here is derived from an EMBL/GenBank/DDBJ whole genome shotgun (WGS) entry which is preliminary data.</text>
</comment>
<dbReference type="AlphaFoldDB" id="A0A927BPC1"/>
<dbReference type="PANTHER" id="PTHR33990:SF1">
    <property type="entry name" value="PROTEIN YJDN"/>
    <property type="match status" value="1"/>
</dbReference>
<dbReference type="PANTHER" id="PTHR33990">
    <property type="entry name" value="PROTEIN YJDN-RELATED"/>
    <property type="match status" value="1"/>
</dbReference>
<dbReference type="InterPro" id="IPR029068">
    <property type="entry name" value="Glyas_Bleomycin-R_OHBP_Dase"/>
</dbReference>
<dbReference type="CDD" id="cd06588">
    <property type="entry name" value="PhnB_like"/>
    <property type="match status" value="1"/>
</dbReference>
<dbReference type="InterPro" id="IPR004360">
    <property type="entry name" value="Glyas_Fos-R_dOase_dom"/>
</dbReference>
<evidence type="ECO:0000313" key="3">
    <source>
        <dbReference type="Proteomes" id="UP000621560"/>
    </source>
</evidence>
<dbReference type="InterPro" id="IPR028973">
    <property type="entry name" value="PhnB-like"/>
</dbReference>
<protein>
    <submittedName>
        <fullName evidence="2">VOC family protein</fullName>
    </submittedName>
</protein>
<sequence length="181" mass="19677">MSELNLDGGLCYNYDAVLSSAQPRSPYLTNDFCSPAKRKKIFMGVHLSPYLVLKKNARAGIAFYERALEGKVQSMTTYGDVPADGSARPTKPEFANLIVHADISFGQTHLLLCDNYPGNPIARGNQVMISLTADDIATARRCFDALAEGGEVTHALTETSFSPAFGMVKDKYGVNFTIVSE</sequence>
<dbReference type="SUPFAM" id="SSF54593">
    <property type="entry name" value="Glyoxalase/Bleomycin resistance protein/Dihydroxybiphenyl dioxygenase"/>
    <property type="match status" value="1"/>
</dbReference>
<organism evidence="2 3">
    <name type="scientific">Paenibacillus sabuli</name>
    <dbReference type="NCBI Taxonomy" id="2772509"/>
    <lineage>
        <taxon>Bacteria</taxon>
        <taxon>Bacillati</taxon>
        <taxon>Bacillota</taxon>
        <taxon>Bacilli</taxon>
        <taxon>Bacillales</taxon>
        <taxon>Paenibacillaceae</taxon>
        <taxon>Paenibacillus</taxon>
    </lineage>
</organism>
<evidence type="ECO:0000313" key="2">
    <source>
        <dbReference type="EMBL" id="MBD2844257.1"/>
    </source>
</evidence>
<name>A0A927BPC1_9BACL</name>
<dbReference type="Gene3D" id="3.10.180.10">
    <property type="entry name" value="2,3-Dihydroxybiphenyl 1,2-Dioxygenase, domain 1"/>
    <property type="match status" value="1"/>
</dbReference>
<evidence type="ECO:0000259" key="1">
    <source>
        <dbReference type="Pfam" id="PF00903"/>
    </source>
</evidence>
<dbReference type="EMBL" id="JACXIZ010000010">
    <property type="protein sequence ID" value="MBD2844257.1"/>
    <property type="molecule type" value="Genomic_DNA"/>
</dbReference>
<feature type="domain" description="Glyoxalase/fosfomycin resistance/dioxygenase" evidence="1">
    <location>
        <begin position="52"/>
        <end position="176"/>
    </location>
</feature>
<dbReference type="RefSeq" id="WP_190914779.1">
    <property type="nucleotide sequence ID" value="NZ_JACXIZ010000010.1"/>
</dbReference>